<dbReference type="CDD" id="cd02966">
    <property type="entry name" value="TlpA_like_family"/>
    <property type="match status" value="1"/>
</dbReference>
<dbReference type="InterPro" id="IPR036249">
    <property type="entry name" value="Thioredoxin-like_sf"/>
</dbReference>
<dbReference type="AlphaFoldDB" id="A0A4P7W2D1"/>
<dbReference type="KEGG" id="ddb:E7747_07335"/>
<keyword evidence="7" id="KW-1185">Reference proteome</keyword>
<sequence length="236" mass="26249">MAKNNQPSYNRLKNSSALDSFLTTFALSHLDSPIGVIALLHASDSIQAKYFDELSPDLENSIVANQYAELRYRVRKTEAVINARANMTVGKIMPDFALPDSAGRRISLESLRGKWVLIDFLATWCGVCLRGFPDLRQFSEECGDRCTVVTINIDDREEIWRPFIAQRDMPWINLLNDTTDHTEANPVKALGINAIPVTVLIDPEGKITAIQRGADPEFLPKIKHLISSGSSHNAGL</sequence>
<evidence type="ECO:0000256" key="4">
    <source>
        <dbReference type="ARBA" id="ARBA00023284"/>
    </source>
</evidence>
<organism evidence="6 7">
    <name type="scientific">Duncaniella dubosii</name>
    <dbReference type="NCBI Taxonomy" id="2518971"/>
    <lineage>
        <taxon>Bacteria</taxon>
        <taxon>Pseudomonadati</taxon>
        <taxon>Bacteroidota</taxon>
        <taxon>Bacteroidia</taxon>
        <taxon>Bacteroidales</taxon>
        <taxon>Muribaculaceae</taxon>
        <taxon>Duncaniella</taxon>
    </lineage>
</organism>
<dbReference type="EMBL" id="CP039396">
    <property type="protein sequence ID" value="QCD42101.1"/>
    <property type="molecule type" value="Genomic_DNA"/>
</dbReference>
<accession>A0A4P7W2D1</accession>
<proteinExistence type="predicted"/>
<dbReference type="GO" id="GO:0016209">
    <property type="term" value="F:antioxidant activity"/>
    <property type="evidence" value="ECO:0007669"/>
    <property type="project" value="InterPro"/>
</dbReference>
<keyword evidence="2" id="KW-0201">Cytochrome c-type biogenesis</keyword>
<evidence type="ECO:0000259" key="5">
    <source>
        <dbReference type="PROSITE" id="PS51352"/>
    </source>
</evidence>
<dbReference type="GO" id="GO:0017004">
    <property type="term" value="P:cytochrome complex assembly"/>
    <property type="evidence" value="ECO:0007669"/>
    <property type="project" value="UniProtKB-KW"/>
</dbReference>
<keyword evidence="3" id="KW-1015">Disulfide bond</keyword>
<dbReference type="SUPFAM" id="SSF52833">
    <property type="entry name" value="Thioredoxin-like"/>
    <property type="match status" value="1"/>
</dbReference>
<dbReference type="Proteomes" id="UP000297149">
    <property type="component" value="Chromosome"/>
</dbReference>
<reference evidence="7" key="1">
    <citation type="submission" date="2019-02" db="EMBL/GenBank/DDBJ databases">
        <title>Isolation and identification of novel species under the genus Muribaculum.</title>
        <authorList>
            <person name="Miyake S."/>
            <person name="Ding Y."/>
            <person name="Low A."/>
            <person name="Soh M."/>
            <person name="Seedorf H."/>
        </authorList>
    </citation>
    <scope>NUCLEOTIDE SEQUENCE [LARGE SCALE GENOMIC DNA]</scope>
    <source>
        <strain evidence="7">H5</strain>
    </source>
</reference>
<feature type="domain" description="Thioredoxin" evidence="5">
    <location>
        <begin position="87"/>
        <end position="227"/>
    </location>
</feature>
<evidence type="ECO:0000256" key="3">
    <source>
        <dbReference type="ARBA" id="ARBA00023157"/>
    </source>
</evidence>
<dbReference type="PROSITE" id="PS51352">
    <property type="entry name" value="THIOREDOXIN_2"/>
    <property type="match status" value="1"/>
</dbReference>
<comment type="subcellular location">
    <subcellularLocation>
        <location evidence="1">Cell envelope</location>
    </subcellularLocation>
</comment>
<dbReference type="Gene3D" id="3.40.30.10">
    <property type="entry name" value="Glutaredoxin"/>
    <property type="match status" value="1"/>
</dbReference>
<gene>
    <name evidence="6" type="ORF">E7747_07335</name>
</gene>
<evidence type="ECO:0000256" key="2">
    <source>
        <dbReference type="ARBA" id="ARBA00022748"/>
    </source>
</evidence>
<dbReference type="PANTHER" id="PTHR42852">
    <property type="entry name" value="THIOL:DISULFIDE INTERCHANGE PROTEIN DSBE"/>
    <property type="match status" value="1"/>
</dbReference>
<dbReference type="RefSeq" id="WP_136415078.1">
    <property type="nucleotide sequence ID" value="NZ_CP039396.1"/>
</dbReference>
<evidence type="ECO:0000313" key="6">
    <source>
        <dbReference type="EMBL" id="QCD42101.1"/>
    </source>
</evidence>
<dbReference type="GO" id="GO:0016491">
    <property type="term" value="F:oxidoreductase activity"/>
    <property type="evidence" value="ECO:0007669"/>
    <property type="project" value="InterPro"/>
</dbReference>
<dbReference type="InterPro" id="IPR000866">
    <property type="entry name" value="AhpC/TSA"/>
</dbReference>
<dbReference type="PANTHER" id="PTHR42852:SF6">
    <property type="entry name" value="THIOL:DISULFIDE INTERCHANGE PROTEIN DSBE"/>
    <property type="match status" value="1"/>
</dbReference>
<dbReference type="InterPro" id="IPR013766">
    <property type="entry name" value="Thioredoxin_domain"/>
</dbReference>
<keyword evidence="4" id="KW-0676">Redox-active center</keyword>
<evidence type="ECO:0000313" key="7">
    <source>
        <dbReference type="Proteomes" id="UP000297149"/>
    </source>
</evidence>
<name>A0A4P7W2D1_9BACT</name>
<dbReference type="GO" id="GO:0030313">
    <property type="term" value="C:cell envelope"/>
    <property type="evidence" value="ECO:0007669"/>
    <property type="project" value="UniProtKB-SubCell"/>
</dbReference>
<evidence type="ECO:0000256" key="1">
    <source>
        <dbReference type="ARBA" id="ARBA00004196"/>
    </source>
</evidence>
<protein>
    <submittedName>
        <fullName evidence="6">TlpA family protein disulfide reductase</fullName>
    </submittedName>
</protein>
<dbReference type="Pfam" id="PF00578">
    <property type="entry name" value="AhpC-TSA"/>
    <property type="match status" value="1"/>
</dbReference>
<dbReference type="InterPro" id="IPR050553">
    <property type="entry name" value="Thioredoxin_ResA/DsbE_sf"/>
</dbReference>